<evidence type="ECO:0000259" key="2">
    <source>
        <dbReference type="PROSITE" id="PS50043"/>
    </source>
</evidence>
<reference evidence="3 4" key="1">
    <citation type="submission" date="2022-10" db="EMBL/GenBank/DDBJ databases">
        <authorList>
            <person name="Xie J."/>
            <person name="Shen N."/>
        </authorList>
    </citation>
    <scope>NUCLEOTIDE SEQUENCE [LARGE SCALE GENOMIC DNA]</scope>
    <source>
        <strain evidence="3 4">YIM65594</strain>
    </source>
</reference>
<organism evidence="3 4">
    <name type="scientific">Streptomyces endophyticus</name>
    <dbReference type="NCBI Taxonomy" id="714166"/>
    <lineage>
        <taxon>Bacteria</taxon>
        <taxon>Bacillati</taxon>
        <taxon>Actinomycetota</taxon>
        <taxon>Actinomycetes</taxon>
        <taxon>Kitasatosporales</taxon>
        <taxon>Streptomycetaceae</taxon>
        <taxon>Streptomyces</taxon>
    </lineage>
</organism>
<accession>A0ABU6EYH5</accession>
<dbReference type="Proteomes" id="UP001354931">
    <property type="component" value="Unassembled WGS sequence"/>
</dbReference>
<dbReference type="CDD" id="cd06170">
    <property type="entry name" value="LuxR_C_like"/>
    <property type="match status" value="1"/>
</dbReference>
<dbReference type="PANTHER" id="PTHR43214:SF42">
    <property type="entry name" value="TRANSCRIPTIONAL REGULATORY PROTEIN DESR"/>
    <property type="match status" value="1"/>
</dbReference>
<dbReference type="Pfam" id="PF13424">
    <property type="entry name" value="TPR_12"/>
    <property type="match status" value="1"/>
</dbReference>
<dbReference type="InterPro" id="IPR011990">
    <property type="entry name" value="TPR-like_helical_dom_sf"/>
</dbReference>
<evidence type="ECO:0000256" key="1">
    <source>
        <dbReference type="ARBA" id="ARBA00023125"/>
    </source>
</evidence>
<dbReference type="SUPFAM" id="SSF46894">
    <property type="entry name" value="C-terminal effector domain of the bipartite response regulators"/>
    <property type="match status" value="1"/>
</dbReference>
<dbReference type="InterPro" id="IPR016032">
    <property type="entry name" value="Sig_transdc_resp-reg_C-effctor"/>
</dbReference>
<dbReference type="PRINTS" id="PR00038">
    <property type="entry name" value="HTHLUXR"/>
</dbReference>
<dbReference type="InterPro" id="IPR039420">
    <property type="entry name" value="WalR-like"/>
</dbReference>
<gene>
    <name evidence="3" type="ORF">OKJ99_04635</name>
</gene>
<feature type="non-terminal residue" evidence="3">
    <location>
        <position position="1"/>
    </location>
</feature>
<name>A0ABU6EYH5_9ACTN</name>
<comment type="caution">
    <text evidence="3">The sequence shown here is derived from an EMBL/GenBank/DDBJ whole genome shotgun (WGS) entry which is preliminary data.</text>
</comment>
<dbReference type="PROSITE" id="PS00622">
    <property type="entry name" value="HTH_LUXR_1"/>
    <property type="match status" value="1"/>
</dbReference>
<feature type="domain" description="HTH luxR-type" evidence="2">
    <location>
        <begin position="263"/>
        <end position="328"/>
    </location>
</feature>
<dbReference type="PROSITE" id="PS50043">
    <property type="entry name" value="HTH_LUXR_2"/>
    <property type="match status" value="1"/>
</dbReference>
<dbReference type="EMBL" id="JAOZYC010000021">
    <property type="protein sequence ID" value="MEB8336801.1"/>
    <property type="molecule type" value="Genomic_DNA"/>
</dbReference>
<dbReference type="Gene3D" id="1.10.10.10">
    <property type="entry name" value="Winged helix-like DNA-binding domain superfamily/Winged helix DNA-binding domain"/>
    <property type="match status" value="1"/>
</dbReference>
<evidence type="ECO:0000313" key="3">
    <source>
        <dbReference type="EMBL" id="MEB8336801.1"/>
    </source>
</evidence>
<dbReference type="InterPro" id="IPR036388">
    <property type="entry name" value="WH-like_DNA-bd_sf"/>
</dbReference>
<evidence type="ECO:0000313" key="4">
    <source>
        <dbReference type="Proteomes" id="UP001354931"/>
    </source>
</evidence>
<keyword evidence="4" id="KW-1185">Reference proteome</keyword>
<dbReference type="SMART" id="SM00421">
    <property type="entry name" value="HTH_LUXR"/>
    <property type="match status" value="1"/>
</dbReference>
<proteinExistence type="predicted"/>
<dbReference type="PANTHER" id="PTHR43214">
    <property type="entry name" value="TWO-COMPONENT RESPONSE REGULATOR"/>
    <property type="match status" value="1"/>
</dbReference>
<dbReference type="InterPro" id="IPR000792">
    <property type="entry name" value="Tscrpt_reg_LuxR_C"/>
</dbReference>
<dbReference type="RefSeq" id="WP_326014441.1">
    <property type="nucleotide sequence ID" value="NZ_JAOZYC010000021.1"/>
</dbReference>
<protein>
    <submittedName>
        <fullName evidence="3">Helix-turn-helix transcriptional regulator</fullName>
    </submittedName>
</protein>
<keyword evidence="1" id="KW-0238">DNA-binding</keyword>
<dbReference type="SUPFAM" id="SSF48452">
    <property type="entry name" value="TPR-like"/>
    <property type="match status" value="1"/>
</dbReference>
<sequence length="329" mass="35437">DAGAELPRALELLAYGELRSGRHVRARAHAEEGVRAALAAGQRNVLAHQHAVLALVASLDRDVDTVARHAAAAQHVADRHGLVQAATLAQWALARADLARGDAARAAARLGPLIGRGPRRGHFGIRMLAVPCLVEAAVLAGEPGGAQGAVGEFTVWAQRGHDPLAPAQLARCRALLAAGDPATAESRFEESLTRHERAGGDFERARTLALYGKWLRRTRRPARARTLLRDALVAFERCGATVWAAQAAAELRATGESPVDSEPPGRLAELTPQQLRIARCVAQGETNREVARRLSVSPRTVDHHLRNVFDRLGIRSRVELARLVDRTEP</sequence>
<dbReference type="Pfam" id="PF00196">
    <property type="entry name" value="GerE"/>
    <property type="match status" value="1"/>
</dbReference>